<dbReference type="PANTHER" id="PTHR43244:SF2">
    <property type="entry name" value="CONSERVED HYPOTHETICAL ALANINE AND PROLINE-RICH PROTEIN"/>
    <property type="match status" value="1"/>
</dbReference>
<organism evidence="2">
    <name type="scientific">freshwater metagenome</name>
    <dbReference type="NCBI Taxonomy" id="449393"/>
    <lineage>
        <taxon>unclassified sequences</taxon>
        <taxon>metagenomes</taxon>
        <taxon>ecological metagenomes</taxon>
    </lineage>
</organism>
<dbReference type="CDD" id="cd01097">
    <property type="entry name" value="Tetrahydromethanopterin_reductase"/>
    <property type="match status" value="1"/>
</dbReference>
<evidence type="ECO:0000313" key="2">
    <source>
        <dbReference type="EMBL" id="CAB4599677.1"/>
    </source>
</evidence>
<reference evidence="2" key="1">
    <citation type="submission" date="2020-05" db="EMBL/GenBank/DDBJ databases">
        <authorList>
            <person name="Chiriac C."/>
            <person name="Salcher M."/>
            <person name="Ghai R."/>
            <person name="Kavagutti S V."/>
        </authorList>
    </citation>
    <scope>NUCLEOTIDE SEQUENCE</scope>
</reference>
<dbReference type="InterPro" id="IPR011251">
    <property type="entry name" value="Luciferase-like_dom"/>
</dbReference>
<proteinExistence type="predicted"/>
<dbReference type="Gene3D" id="3.20.20.30">
    <property type="entry name" value="Luciferase-like domain"/>
    <property type="match status" value="1"/>
</dbReference>
<dbReference type="Pfam" id="PF00296">
    <property type="entry name" value="Bac_luciferase"/>
    <property type="match status" value="1"/>
</dbReference>
<protein>
    <submittedName>
        <fullName evidence="2">Unannotated protein</fullName>
    </submittedName>
</protein>
<dbReference type="InterPro" id="IPR019919">
    <property type="entry name" value="Lucif-like_OxRdtase_MSMEG_2256"/>
</dbReference>
<dbReference type="AlphaFoldDB" id="A0A6J6GER0"/>
<feature type="domain" description="Luciferase-like" evidence="1">
    <location>
        <begin position="12"/>
        <end position="294"/>
    </location>
</feature>
<dbReference type="GO" id="GO:0016705">
    <property type="term" value="F:oxidoreductase activity, acting on paired donors, with incorporation or reduction of molecular oxygen"/>
    <property type="evidence" value="ECO:0007669"/>
    <property type="project" value="InterPro"/>
</dbReference>
<dbReference type="NCBIfam" id="TIGR03617">
    <property type="entry name" value="F420_MSMEG_2256"/>
    <property type="match status" value="1"/>
</dbReference>
<gene>
    <name evidence="2" type="ORF">UFOPK1722_02128</name>
</gene>
<accession>A0A6J6GER0</accession>
<dbReference type="InterPro" id="IPR036661">
    <property type="entry name" value="Luciferase-like_sf"/>
</dbReference>
<name>A0A6J6GER0_9ZZZZ</name>
<evidence type="ECO:0000259" key="1">
    <source>
        <dbReference type="Pfam" id="PF00296"/>
    </source>
</evidence>
<dbReference type="EMBL" id="CAEZTS010000292">
    <property type="protein sequence ID" value="CAB4599677.1"/>
    <property type="molecule type" value="Genomic_DNA"/>
</dbReference>
<dbReference type="PANTHER" id="PTHR43244">
    <property type="match status" value="1"/>
</dbReference>
<dbReference type="SUPFAM" id="SSF51679">
    <property type="entry name" value="Bacterial luciferase-like"/>
    <property type="match status" value="1"/>
</dbReference>
<dbReference type="InterPro" id="IPR050564">
    <property type="entry name" value="F420-G6PD/mer"/>
</dbReference>
<sequence length="344" mass="38218">MRVYAGMDPRLPINDIAAHARRIESLGYDGLHIAETVHDPFLASMAALQATESLVVRTSVALALVRSPMAVAYSAWDLAAMSHGRFQLGLGTQIRPHIERRFGASFDDPVGRLGDHIGAVRACWRAFDGLEKLDYHSTHYDLDLLTPNFTPDPLPADVARPSIWMGGVNKRLVREAGRIADGFVTHPTNSHPRYLRELCRPGLDDGARDAGRDPRDIELVVGTQWILGASPADLDERREHNRRLLAFLYSTPAYERTLELFGWSELAGRLRSLIRDNRWSDLSTLVTDVVLDTLVPQATYDRLPDVAREWFGGVADGILIAPPPDPTHDDLLRTAVAELRNSPS</sequence>